<evidence type="ECO:0000256" key="1">
    <source>
        <dbReference type="ARBA" id="ARBA00022723"/>
    </source>
</evidence>
<evidence type="ECO:0000313" key="4">
    <source>
        <dbReference type="EMBL" id="SVE33466.1"/>
    </source>
</evidence>
<dbReference type="InterPro" id="IPR000917">
    <property type="entry name" value="Sulfatase_N"/>
</dbReference>
<sequence length="240" mass="27368">DAWDAYRGDPLDPISADWPRPKLVSDEKAGLTKGRPLGGHANSQLFGAAPLSDPEESYGDHLVTDWAIEQMKQPGDKPLFLAVGLFRPHIPWEVSQRWFDLYPLDEVKLPEHRPDDLKDAHSHGRQGWHKWVRDNRQWAKFMRGYLASISYVDHQLGRLLDALDASPMKENTIIVLWSDHGFHIGEKENWEKFALWDQTTRVPLFIHAPGLSKDGEKTRQPATLTDIYPTLCELAGLPIP</sequence>
<feature type="non-terminal residue" evidence="4">
    <location>
        <position position="1"/>
    </location>
</feature>
<proteinExistence type="predicted"/>
<dbReference type="InterPro" id="IPR017850">
    <property type="entry name" value="Alkaline_phosphatase_core_sf"/>
</dbReference>
<dbReference type="GO" id="GO:0008484">
    <property type="term" value="F:sulfuric ester hydrolase activity"/>
    <property type="evidence" value="ECO:0007669"/>
    <property type="project" value="TreeGrafter"/>
</dbReference>
<dbReference type="Gene3D" id="3.40.720.10">
    <property type="entry name" value="Alkaline Phosphatase, subunit A"/>
    <property type="match status" value="1"/>
</dbReference>
<dbReference type="EMBL" id="UINC01210139">
    <property type="protein sequence ID" value="SVE33466.1"/>
    <property type="molecule type" value="Genomic_DNA"/>
</dbReference>
<feature type="domain" description="Sulfatase N-terminal" evidence="3">
    <location>
        <begin position="37"/>
        <end position="236"/>
    </location>
</feature>
<keyword evidence="2" id="KW-0378">Hydrolase</keyword>
<evidence type="ECO:0000256" key="2">
    <source>
        <dbReference type="ARBA" id="ARBA00022801"/>
    </source>
</evidence>
<dbReference type="Pfam" id="PF00884">
    <property type="entry name" value="Sulfatase"/>
    <property type="match status" value="1"/>
</dbReference>
<gene>
    <name evidence="4" type="ORF">METZ01_LOCUS486320</name>
</gene>
<evidence type="ECO:0000259" key="3">
    <source>
        <dbReference type="Pfam" id="PF00884"/>
    </source>
</evidence>
<dbReference type="PANTHER" id="PTHR45953:SF1">
    <property type="entry name" value="IDURONATE 2-SULFATASE"/>
    <property type="match status" value="1"/>
</dbReference>
<keyword evidence="1" id="KW-0479">Metal-binding</keyword>
<name>A0A383CM50_9ZZZZ</name>
<dbReference type="SUPFAM" id="SSF53649">
    <property type="entry name" value="Alkaline phosphatase-like"/>
    <property type="match status" value="1"/>
</dbReference>
<reference evidence="4" key="1">
    <citation type="submission" date="2018-05" db="EMBL/GenBank/DDBJ databases">
        <authorList>
            <person name="Lanie J.A."/>
            <person name="Ng W.-L."/>
            <person name="Kazmierczak K.M."/>
            <person name="Andrzejewski T.M."/>
            <person name="Davidsen T.M."/>
            <person name="Wayne K.J."/>
            <person name="Tettelin H."/>
            <person name="Glass J.I."/>
            <person name="Rusch D."/>
            <person name="Podicherti R."/>
            <person name="Tsui H.-C.T."/>
            <person name="Winkler M.E."/>
        </authorList>
    </citation>
    <scope>NUCLEOTIDE SEQUENCE</scope>
</reference>
<accession>A0A383CM50</accession>
<dbReference type="AlphaFoldDB" id="A0A383CM50"/>
<feature type="non-terminal residue" evidence="4">
    <location>
        <position position="240"/>
    </location>
</feature>
<dbReference type="GO" id="GO:0046872">
    <property type="term" value="F:metal ion binding"/>
    <property type="evidence" value="ECO:0007669"/>
    <property type="project" value="UniProtKB-KW"/>
</dbReference>
<organism evidence="4">
    <name type="scientific">marine metagenome</name>
    <dbReference type="NCBI Taxonomy" id="408172"/>
    <lineage>
        <taxon>unclassified sequences</taxon>
        <taxon>metagenomes</taxon>
        <taxon>ecological metagenomes</taxon>
    </lineage>
</organism>
<protein>
    <recommendedName>
        <fullName evidence="3">Sulfatase N-terminal domain-containing protein</fullName>
    </recommendedName>
</protein>
<dbReference type="PANTHER" id="PTHR45953">
    <property type="entry name" value="IDURONATE 2-SULFATASE"/>
    <property type="match status" value="1"/>
</dbReference>
<dbReference type="GO" id="GO:0005737">
    <property type="term" value="C:cytoplasm"/>
    <property type="evidence" value="ECO:0007669"/>
    <property type="project" value="TreeGrafter"/>
</dbReference>